<reference evidence="2 3" key="1">
    <citation type="submission" date="2016-04" db="EMBL/GenBank/DDBJ databases">
        <authorList>
            <person name="Chen L."/>
            <person name="Zhuang W."/>
            <person name="Wang G."/>
        </authorList>
    </citation>
    <scope>NUCLEOTIDE SEQUENCE [LARGE SCALE GENOMIC DNA]</scope>
    <source>
        <strain evidence="3">GR20</strain>
    </source>
</reference>
<gene>
    <name evidence="2" type="ORF">A4D02_21630</name>
</gene>
<keyword evidence="1" id="KW-0732">Signal</keyword>
<keyword evidence="3" id="KW-1185">Reference proteome</keyword>
<dbReference type="Proteomes" id="UP000192277">
    <property type="component" value="Unassembled WGS sequence"/>
</dbReference>
<evidence type="ECO:0000256" key="1">
    <source>
        <dbReference type="SAM" id="SignalP"/>
    </source>
</evidence>
<feature type="chain" id="PRO_5046325963" evidence="1">
    <location>
        <begin position="23"/>
        <end position="193"/>
    </location>
</feature>
<dbReference type="EMBL" id="LWBO01000003">
    <property type="protein sequence ID" value="OQP53005.1"/>
    <property type="molecule type" value="Genomic_DNA"/>
</dbReference>
<sequence>MKTTISLFIFALVATSSVFSQAKVSLKIVQNGAAIAPVNGEYDLKKAPFSVEFTFDVNAVDGVFVNADFTDGIYKIGDKAPLADLQDIPFKLVKEDNFNPNKQIAINSDTWSFWYYNKGTNEYRWDRDIKTIDANTVTATRTIEQVYFPVKEKTVKMTEVGEPLYLFFLVTNPYNQRGVVREQYRQRAKLNFK</sequence>
<proteinExistence type="predicted"/>
<evidence type="ECO:0000313" key="3">
    <source>
        <dbReference type="Proteomes" id="UP000192277"/>
    </source>
</evidence>
<comment type="caution">
    <text evidence="2">The sequence shown here is derived from an EMBL/GenBank/DDBJ whole genome shotgun (WGS) entry which is preliminary data.</text>
</comment>
<evidence type="ECO:0000313" key="2">
    <source>
        <dbReference type="EMBL" id="OQP53005.1"/>
    </source>
</evidence>
<feature type="signal peptide" evidence="1">
    <location>
        <begin position="1"/>
        <end position="22"/>
    </location>
</feature>
<name>A0ABX3P399_9BACT</name>
<accession>A0ABX3P399</accession>
<dbReference type="RefSeq" id="WP_014218467.1">
    <property type="nucleotide sequence ID" value="NZ_LWBO01000003.1"/>
</dbReference>
<protein>
    <submittedName>
        <fullName evidence="2">Uncharacterized protein</fullName>
    </submittedName>
</protein>
<organism evidence="2 3">
    <name type="scientific">Niastella koreensis</name>
    <dbReference type="NCBI Taxonomy" id="354356"/>
    <lineage>
        <taxon>Bacteria</taxon>
        <taxon>Pseudomonadati</taxon>
        <taxon>Bacteroidota</taxon>
        <taxon>Chitinophagia</taxon>
        <taxon>Chitinophagales</taxon>
        <taxon>Chitinophagaceae</taxon>
        <taxon>Niastella</taxon>
    </lineage>
</organism>